<organism evidence="2 3">
    <name type="scientific">Peteryoungia aggregata LMG 23059</name>
    <dbReference type="NCBI Taxonomy" id="1368425"/>
    <lineage>
        <taxon>Bacteria</taxon>
        <taxon>Pseudomonadati</taxon>
        <taxon>Pseudomonadota</taxon>
        <taxon>Alphaproteobacteria</taxon>
        <taxon>Hyphomicrobiales</taxon>
        <taxon>Rhizobiaceae</taxon>
        <taxon>Peteryoungia</taxon>
    </lineage>
</organism>
<sequence length="82" mass="8832">MFTPETWFTIVCSMMIHAVIFGVGAILVLSIPALAGHAKILLPLVVVAAFAVAPFSALAVAPRMRLRSWGRRDWKRGAVISG</sequence>
<name>A0ABU0G1F5_9HYPH</name>
<protein>
    <submittedName>
        <fullName evidence="2">Uncharacterized protein</fullName>
    </submittedName>
</protein>
<dbReference type="Proteomes" id="UP001238496">
    <property type="component" value="Unassembled WGS sequence"/>
</dbReference>
<dbReference type="EMBL" id="JAUSUW010000001">
    <property type="protein sequence ID" value="MDQ0419164.1"/>
    <property type="molecule type" value="Genomic_DNA"/>
</dbReference>
<feature type="transmembrane region" description="Helical" evidence="1">
    <location>
        <begin position="40"/>
        <end position="61"/>
    </location>
</feature>
<comment type="caution">
    <text evidence="2">The sequence shown here is derived from an EMBL/GenBank/DDBJ whole genome shotgun (WGS) entry which is preliminary data.</text>
</comment>
<dbReference type="RefSeq" id="WP_307368133.1">
    <property type="nucleotide sequence ID" value="NZ_JAUSUW010000001.1"/>
</dbReference>
<keyword evidence="1" id="KW-0472">Membrane</keyword>
<accession>A0ABU0G1F5</accession>
<evidence type="ECO:0000313" key="3">
    <source>
        <dbReference type="Proteomes" id="UP001238496"/>
    </source>
</evidence>
<keyword evidence="3" id="KW-1185">Reference proteome</keyword>
<keyword evidence="1" id="KW-0812">Transmembrane</keyword>
<feature type="transmembrane region" description="Helical" evidence="1">
    <location>
        <begin position="7"/>
        <end position="34"/>
    </location>
</feature>
<proteinExistence type="predicted"/>
<keyword evidence="1" id="KW-1133">Transmembrane helix</keyword>
<evidence type="ECO:0000256" key="1">
    <source>
        <dbReference type="SAM" id="Phobius"/>
    </source>
</evidence>
<evidence type="ECO:0000313" key="2">
    <source>
        <dbReference type="EMBL" id="MDQ0419164.1"/>
    </source>
</evidence>
<gene>
    <name evidence="2" type="ORF">J2045_000174</name>
</gene>
<reference evidence="2 3" key="1">
    <citation type="submission" date="2023-07" db="EMBL/GenBank/DDBJ databases">
        <title>Genomic Encyclopedia of Type Strains, Phase IV (KMG-IV): sequencing the most valuable type-strain genomes for metagenomic binning, comparative biology and taxonomic classification.</title>
        <authorList>
            <person name="Goeker M."/>
        </authorList>
    </citation>
    <scope>NUCLEOTIDE SEQUENCE [LARGE SCALE GENOMIC DNA]</scope>
    <source>
        <strain evidence="2 3">DSM 1111</strain>
    </source>
</reference>